<dbReference type="GO" id="GO:0071424">
    <property type="term" value="F:rRNA (cytosine-N4-)-methyltransferase activity"/>
    <property type="evidence" value="ECO:0007669"/>
    <property type="project" value="TreeGrafter"/>
</dbReference>
<evidence type="ECO:0000256" key="2">
    <source>
        <dbReference type="ARBA" id="ARBA00022603"/>
    </source>
</evidence>
<evidence type="ECO:0000256" key="4">
    <source>
        <dbReference type="ARBA" id="ARBA00022691"/>
    </source>
</evidence>
<dbReference type="AlphaFoldDB" id="A0A0W8FQ62"/>
<organism evidence="5">
    <name type="scientific">hydrocarbon metagenome</name>
    <dbReference type="NCBI Taxonomy" id="938273"/>
    <lineage>
        <taxon>unclassified sequences</taxon>
        <taxon>metagenomes</taxon>
        <taxon>ecological metagenomes</taxon>
    </lineage>
</organism>
<dbReference type="InterPro" id="IPR029063">
    <property type="entry name" value="SAM-dependent_MTases_sf"/>
</dbReference>
<dbReference type="Gene3D" id="3.40.50.150">
    <property type="entry name" value="Vaccinia Virus protein VP39"/>
    <property type="match status" value="1"/>
</dbReference>
<keyword evidence="3 5" id="KW-0808">Transferase</keyword>
<dbReference type="PANTHER" id="PTHR11265:SF0">
    <property type="entry name" value="12S RRNA N4-METHYLCYTIDINE METHYLTRANSFERASE"/>
    <property type="match status" value="1"/>
</dbReference>
<proteinExistence type="inferred from homology"/>
<dbReference type="InterPro" id="IPR023397">
    <property type="entry name" value="SAM-dep_MeTrfase_MraW_recog"/>
</dbReference>
<dbReference type="NCBIfam" id="TIGR00006">
    <property type="entry name" value="16S rRNA (cytosine(1402)-N(4))-methyltransferase RsmH"/>
    <property type="match status" value="1"/>
</dbReference>
<dbReference type="GO" id="GO:0005737">
    <property type="term" value="C:cytoplasm"/>
    <property type="evidence" value="ECO:0007669"/>
    <property type="project" value="TreeGrafter"/>
</dbReference>
<comment type="caution">
    <text evidence="5">The sequence shown here is derived from an EMBL/GenBank/DDBJ whole genome shotgun (WGS) entry which is preliminary data.</text>
</comment>
<evidence type="ECO:0000313" key="5">
    <source>
        <dbReference type="EMBL" id="KUG22916.1"/>
    </source>
</evidence>
<sequence length="121" mass="13563">MPAKLKWQRIHPATRTFQAIRIAVNNELDNIKPAINAAADALKTGGRLCVISFHSLEDRIVKNEFRTLTGFCVCPKDIPFCVCQKEAKLEIVTRKALIPAAEEIEANPRARSAKLRVARRV</sequence>
<dbReference type="Pfam" id="PF01795">
    <property type="entry name" value="Methyltransf_5"/>
    <property type="match status" value="1"/>
</dbReference>
<evidence type="ECO:0000256" key="1">
    <source>
        <dbReference type="ARBA" id="ARBA00010396"/>
    </source>
</evidence>
<reference evidence="5" key="1">
    <citation type="journal article" date="2015" name="Proc. Natl. Acad. Sci. U.S.A.">
        <title>Networks of energetic and metabolic interactions define dynamics in microbial communities.</title>
        <authorList>
            <person name="Embree M."/>
            <person name="Liu J.K."/>
            <person name="Al-Bassam M.M."/>
            <person name="Zengler K."/>
        </authorList>
    </citation>
    <scope>NUCLEOTIDE SEQUENCE</scope>
</reference>
<dbReference type="InterPro" id="IPR002903">
    <property type="entry name" value="RsmH"/>
</dbReference>
<dbReference type="SUPFAM" id="SSF53335">
    <property type="entry name" value="S-adenosyl-L-methionine-dependent methyltransferases"/>
    <property type="match status" value="1"/>
</dbReference>
<gene>
    <name evidence="5" type="ORF">ASZ90_007313</name>
</gene>
<comment type="similarity">
    <text evidence="1">Belongs to the methyltransferase superfamily. RsmH family.</text>
</comment>
<protein>
    <submittedName>
        <fullName evidence="5">Rrna small subunit methyltransferase h</fullName>
    </submittedName>
</protein>
<dbReference type="SUPFAM" id="SSF81799">
    <property type="entry name" value="Putative methyltransferase TM0872, insert domain"/>
    <property type="match status" value="1"/>
</dbReference>
<accession>A0A0W8FQ62</accession>
<dbReference type="EMBL" id="LNQE01000933">
    <property type="protein sequence ID" value="KUG22916.1"/>
    <property type="molecule type" value="Genomic_DNA"/>
</dbReference>
<keyword evidence="4" id="KW-0949">S-adenosyl-L-methionine</keyword>
<evidence type="ECO:0000256" key="3">
    <source>
        <dbReference type="ARBA" id="ARBA00022679"/>
    </source>
</evidence>
<dbReference type="GO" id="GO:0070475">
    <property type="term" value="P:rRNA base methylation"/>
    <property type="evidence" value="ECO:0007669"/>
    <property type="project" value="TreeGrafter"/>
</dbReference>
<dbReference type="PANTHER" id="PTHR11265">
    <property type="entry name" value="S-ADENOSYL-METHYLTRANSFERASE MRAW"/>
    <property type="match status" value="1"/>
</dbReference>
<keyword evidence="2 5" id="KW-0489">Methyltransferase</keyword>
<name>A0A0W8FQ62_9ZZZZ</name>